<dbReference type="PANTHER" id="PTHR33356:SF5">
    <property type="entry name" value="TIP41-LIKE PROTEIN"/>
    <property type="match status" value="1"/>
</dbReference>
<reference evidence="1 2" key="1">
    <citation type="journal article" date="2013" name="BMC Genomics">
        <title>The miniature genome of a carnivorous plant Genlisea aurea contains a low number of genes and short non-coding sequences.</title>
        <authorList>
            <person name="Leushkin E.V."/>
            <person name="Sutormin R.A."/>
            <person name="Nabieva E.R."/>
            <person name="Penin A.A."/>
            <person name="Kondrashov A.S."/>
            <person name="Logacheva M.D."/>
        </authorList>
    </citation>
    <scope>NUCLEOTIDE SEQUENCE [LARGE SCALE GENOMIC DNA]</scope>
</reference>
<organism evidence="1 2">
    <name type="scientific">Genlisea aurea</name>
    <dbReference type="NCBI Taxonomy" id="192259"/>
    <lineage>
        <taxon>Eukaryota</taxon>
        <taxon>Viridiplantae</taxon>
        <taxon>Streptophyta</taxon>
        <taxon>Embryophyta</taxon>
        <taxon>Tracheophyta</taxon>
        <taxon>Spermatophyta</taxon>
        <taxon>Magnoliopsida</taxon>
        <taxon>eudicotyledons</taxon>
        <taxon>Gunneridae</taxon>
        <taxon>Pentapetalae</taxon>
        <taxon>asterids</taxon>
        <taxon>lamiids</taxon>
        <taxon>Lamiales</taxon>
        <taxon>Lentibulariaceae</taxon>
        <taxon>Genlisea</taxon>
    </lineage>
</organism>
<proteinExistence type="predicted"/>
<dbReference type="EMBL" id="AUSU01006676">
    <property type="protein sequence ID" value="EPS61662.1"/>
    <property type="molecule type" value="Genomic_DNA"/>
</dbReference>
<dbReference type="AlphaFoldDB" id="S8DPF7"/>
<evidence type="ECO:0000313" key="1">
    <source>
        <dbReference type="EMBL" id="EPS61662.1"/>
    </source>
</evidence>
<gene>
    <name evidence="1" type="ORF">M569_13133</name>
</gene>
<protein>
    <submittedName>
        <fullName evidence="1">Uncharacterized protein</fullName>
    </submittedName>
</protein>
<name>S8DPF7_9LAMI</name>
<accession>S8DPF7</accession>
<sequence length="68" mass="7591">NLQSHKLPNSGMRAVFLGETGLSKERVGTGVFMPRRFDKKPAESHKKSVHSTVLLPERVVQALNLHID</sequence>
<dbReference type="Proteomes" id="UP000015453">
    <property type="component" value="Unassembled WGS sequence"/>
</dbReference>
<feature type="non-terminal residue" evidence="1">
    <location>
        <position position="68"/>
    </location>
</feature>
<comment type="caution">
    <text evidence="1">The sequence shown here is derived from an EMBL/GenBank/DDBJ whole genome shotgun (WGS) entry which is preliminary data.</text>
</comment>
<dbReference type="PANTHER" id="PTHR33356">
    <property type="entry name" value="TIP41-LIKE PROTEIN"/>
    <property type="match status" value="1"/>
</dbReference>
<feature type="non-terminal residue" evidence="1">
    <location>
        <position position="1"/>
    </location>
</feature>
<evidence type="ECO:0000313" key="2">
    <source>
        <dbReference type="Proteomes" id="UP000015453"/>
    </source>
</evidence>
<keyword evidence="2" id="KW-1185">Reference proteome</keyword>
<dbReference type="OrthoDB" id="1931548at2759"/>